<keyword evidence="3" id="KW-1185">Reference proteome</keyword>
<name>A0A5N6NN43_9ASTR</name>
<sequence length="321" mass="36583">MSNDLRSWFVTFPNGMIPLVENWGCDRLFQHHHHHQHHLFPEEDPEEDPEDDPEEDPDEDPDEDPEEEPVEGTQEIPAEGPSTHPPPVLDVPEPKRQRTDAEEIAKLREDLYWANDRIEYNVRELWDANERQNNLAHLVNDMRDEMINLIGRLEASENRAEILEGRLEALEDLVASENEEEDEEEEGEEPAPVVDSDPESTRNRIIKIEKQGSGLIAVRDGPSAKGFAVREENRELRLPNPITIVGTTRKPWNPSKRRKIESQPLEGPPEAVLVRFLPSKVSQHCVTGDCDPDNLLLLAPQKGRDFSGCDRLVSETPVIAN</sequence>
<reference evidence="2 3" key="1">
    <citation type="submission" date="2019-05" db="EMBL/GenBank/DDBJ databases">
        <title>Mikania micrantha, genome provides insights into the molecular mechanism of rapid growth.</title>
        <authorList>
            <person name="Liu B."/>
        </authorList>
    </citation>
    <scope>NUCLEOTIDE SEQUENCE [LARGE SCALE GENOMIC DNA]</scope>
    <source>
        <strain evidence="2">NLD-2019</strain>
        <tissue evidence="2">Leaf</tissue>
    </source>
</reference>
<dbReference type="EMBL" id="SZYD01000010">
    <property type="protein sequence ID" value="KAD4981743.1"/>
    <property type="molecule type" value="Genomic_DNA"/>
</dbReference>
<accession>A0A5N6NN43</accession>
<evidence type="ECO:0000313" key="2">
    <source>
        <dbReference type="EMBL" id="KAD4981743.1"/>
    </source>
</evidence>
<feature type="compositionally biased region" description="Acidic residues" evidence="1">
    <location>
        <begin position="177"/>
        <end position="189"/>
    </location>
</feature>
<protein>
    <submittedName>
        <fullName evidence="2">Uncharacterized protein</fullName>
    </submittedName>
</protein>
<feature type="compositionally biased region" description="Acidic residues" evidence="1">
    <location>
        <begin position="42"/>
        <end position="70"/>
    </location>
</feature>
<organism evidence="2 3">
    <name type="scientific">Mikania micrantha</name>
    <name type="common">bitter vine</name>
    <dbReference type="NCBI Taxonomy" id="192012"/>
    <lineage>
        <taxon>Eukaryota</taxon>
        <taxon>Viridiplantae</taxon>
        <taxon>Streptophyta</taxon>
        <taxon>Embryophyta</taxon>
        <taxon>Tracheophyta</taxon>
        <taxon>Spermatophyta</taxon>
        <taxon>Magnoliopsida</taxon>
        <taxon>eudicotyledons</taxon>
        <taxon>Gunneridae</taxon>
        <taxon>Pentapetalae</taxon>
        <taxon>asterids</taxon>
        <taxon>campanulids</taxon>
        <taxon>Asterales</taxon>
        <taxon>Asteraceae</taxon>
        <taxon>Asteroideae</taxon>
        <taxon>Heliantheae alliance</taxon>
        <taxon>Eupatorieae</taxon>
        <taxon>Mikania</taxon>
    </lineage>
</organism>
<feature type="region of interest" description="Disordered" evidence="1">
    <location>
        <begin position="175"/>
        <end position="201"/>
    </location>
</feature>
<dbReference type="AlphaFoldDB" id="A0A5N6NN43"/>
<proteinExistence type="predicted"/>
<evidence type="ECO:0000313" key="3">
    <source>
        <dbReference type="Proteomes" id="UP000326396"/>
    </source>
</evidence>
<evidence type="ECO:0000256" key="1">
    <source>
        <dbReference type="SAM" id="MobiDB-lite"/>
    </source>
</evidence>
<comment type="caution">
    <text evidence="2">The sequence shown here is derived from an EMBL/GenBank/DDBJ whole genome shotgun (WGS) entry which is preliminary data.</text>
</comment>
<feature type="region of interest" description="Disordered" evidence="1">
    <location>
        <begin position="36"/>
        <end position="99"/>
    </location>
</feature>
<gene>
    <name evidence="2" type="ORF">E3N88_18414</name>
</gene>
<dbReference type="Proteomes" id="UP000326396">
    <property type="component" value="Linkage Group LG18"/>
</dbReference>